<sequence>MGSAISKEVVRRELEKMKAALDKNDLSDVIKQSSINLSLLKNTTLDIAITGVSGAGKSSLVNALRGMTDDKEGAAETGVTQTTMEAKRYPHPTSPKVTIWDLPGIGTPQFKAKEYLQKVNFKKYDFFLILASERFTENDVLLAQEINKMKKKFYYLRTKVDVSIDSERRKRNFNEEKTLEMIRKDCCDYLTKVGESNPRVFLISRWNLNMYDFPYLKETLENDLDEQKRYALITTMPNFSREVLRKKKAAMEALIWPLSLVSCAIGAIPVPGLSTICDIGILVGTMIDFCKVFGLDEESLKRLADRVGKPVPVLRSAIKKSRVSNEITRGFVVGLLQKSILCGAMTAAELALDFIPVLGSVFGGIGSFATTFYMLKSFLNEAVEDAENVLAKAGEN</sequence>
<gene>
    <name evidence="7" type="primary">LOC129343573</name>
</gene>
<keyword evidence="2" id="KW-0547">Nucleotide-binding</keyword>
<dbReference type="PROSITE" id="PS51716">
    <property type="entry name" value="G_IRG"/>
    <property type="match status" value="1"/>
</dbReference>
<keyword evidence="6" id="KW-1185">Reference proteome</keyword>
<dbReference type="InterPro" id="IPR051515">
    <property type="entry name" value="IRG"/>
</dbReference>
<dbReference type="PANTHER" id="PTHR32341">
    <property type="entry name" value="INTERFERON-INDUCIBLE GTPASE"/>
    <property type="match status" value="1"/>
</dbReference>
<dbReference type="FunFam" id="3.40.50.300:FF:000541">
    <property type="entry name" value="Immunity related GTPase M"/>
    <property type="match status" value="1"/>
</dbReference>
<dbReference type="RefSeq" id="XP_054855835.1">
    <property type="nucleotide sequence ID" value="XM_054999860.1"/>
</dbReference>
<feature type="domain" description="IRG-type G" evidence="5">
    <location>
        <begin position="43"/>
        <end position="223"/>
    </location>
</feature>
<dbReference type="InterPro" id="IPR027417">
    <property type="entry name" value="P-loop_NTPase"/>
</dbReference>
<dbReference type="InterPro" id="IPR007743">
    <property type="entry name" value="Immunity-related_GTPase-like"/>
</dbReference>
<dbReference type="Gene3D" id="3.40.50.300">
    <property type="entry name" value="P-loop containing nucleotide triphosphate hydrolases"/>
    <property type="match status" value="1"/>
</dbReference>
<dbReference type="GO" id="GO:0016020">
    <property type="term" value="C:membrane"/>
    <property type="evidence" value="ECO:0007669"/>
    <property type="project" value="InterPro"/>
</dbReference>
<evidence type="ECO:0000256" key="3">
    <source>
        <dbReference type="ARBA" id="ARBA00022801"/>
    </source>
</evidence>
<evidence type="ECO:0000259" key="5">
    <source>
        <dbReference type="PROSITE" id="PS51716"/>
    </source>
</evidence>
<dbReference type="Pfam" id="PF05049">
    <property type="entry name" value="IIGP"/>
    <property type="match status" value="1"/>
</dbReference>
<evidence type="ECO:0000313" key="6">
    <source>
        <dbReference type="Proteomes" id="UP001190640"/>
    </source>
</evidence>
<reference evidence="7" key="1">
    <citation type="submission" date="2025-08" db="UniProtKB">
        <authorList>
            <consortium name="RefSeq"/>
        </authorList>
    </citation>
    <scope>IDENTIFICATION</scope>
    <source>
        <tissue evidence="7">Blood</tissue>
    </source>
</reference>
<comment type="similarity">
    <text evidence="1">Belongs to the TRAFAC class dynamin-like GTPase superfamily. IRG family.</text>
</comment>
<dbReference type="GeneID" id="129343573"/>
<evidence type="ECO:0000256" key="4">
    <source>
        <dbReference type="ARBA" id="ARBA00023134"/>
    </source>
</evidence>
<protein>
    <submittedName>
        <fullName evidence="7">Interferon-inducible GTPase 5-like</fullName>
    </submittedName>
</protein>
<dbReference type="SUPFAM" id="SSF52540">
    <property type="entry name" value="P-loop containing nucleoside triphosphate hydrolases"/>
    <property type="match status" value="1"/>
</dbReference>
<proteinExistence type="inferred from homology"/>
<name>A0AA97KCU9_EUBMA</name>
<keyword evidence="3" id="KW-0378">Hydrolase</keyword>
<evidence type="ECO:0000313" key="7">
    <source>
        <dbReference type="RefSeq" id="XP_054855835.1"/>
    </source>
</evidence>
<accession>A0AA97KCU9</accession>
<dbReference type="PANTHER" id="PTHR32341:SF17">
    <property type="entry name" value="IRG-TYPE G DOMAIN-CONTAINING PROTEIN"/>
    <property type="match status" value="1"/>
</dbReference>
<dbReference type="GO" id="GO:0005525">
    <property type="term" value="F:GTP binding"/>
    <property type="evidence" value="ECO:0007669"/>
    <property type="project" value="UniProtKB-KW"/>
</dbReference>
<dbReference type="InterPro" id="IPR030385">
    <property type="entry name" value="G_IRG_dom"/>
</dbReference>
<evidence type="ECO:0000256" key="1">
    <source>
        <dbReference type="ARBA" id="ARBA00005429"/>
    </source>
</evidence>
<dbReference type="AlphaFoldDB" id="A0AA97KCU9"/>
<evidence type="ECO:0000256" key="2">
    <source>
        <dbReference type="ARBA" id="ARBA00022741"/>
    </source>
</evidence>
<dbReference type="KEGG" id="emc:129343573"/>
<keyword evidence="4" id="KW-0342">GTP-binding</keyword>
<organism evidence="6 7">
    <name type="scientific">Eublepharis macularius</name>
    <name type="common">Leopard gecko</name>
    <name type="synonym">Cyrtodactylus macularius</name>
    <dbReference type="NCBI Taxonomy" id="481883"/>
    <lineage>
        <taxon>Eukaryota</taxon>
        <taxon>Metazoa</taxon>
        <taxon>Chordata</taxon>
        <taxon>Craniata</taxon>
        <taxon>Vertebrata</taxon>
        <taxon>Euteleostomi</taxon>
        <taxon>Lepidosauria</taxon>
        <taxon>Squamata</taxon>
        <taxon>Bifurcata</taxon>
        <taxon>Gekkota</taxon>
        <taxon>Eublepharidae</taxon>
        <taxon>Eublepharinae</taxon>
        <taxon>Eublepharis</taxon>
    </lineage>
</organism>
<dbReference type="GO" id="GO:0003924">
    <property type="term" value="F:GTPase activity"/>
    <property type="evidence" value="ECO:0007669"/>
    <property type="project" value="TreeGrafter"/>
</dbReference>
<dbReference type="Proteomes" id="UP001190640">
    <property type="component" value="Chromosome 15"/>
</dbReference>